<comment type="caution">
    <text evidence="3">The sequence shown here is derived from an EMBL/GenBank/DDBJ whole genome shotgun (WGS) entry which is preliminary data.</text>
</comment>
<feature type="compositionally biased region" description="Low complexity" evidence="1">
    <location>
        <begin position="34"/>
        <end position="45"/>
    </location>
</feature>
<dbReference type="EMBL" id="AGZR01000009">
    <property type="protein sequence ID" value="EPD32024.1"/>
    <property type="molecule type" value="Genomic_DNA"/>
</dbReference>
<reference evidence="3 4" key="1">
    <citation type="submission" date="2013-04" db="EMBL/GenBank/DDBJ databases">
        <title>The Genome Sequence of Propionimicrobium lymphophilum ACS-093-V-SCH5.</title>
        <authorList>
            <consortium name="The Broad Institute Genomics Platform"/>
            <person name="Earl A."/>
            <person name="Ward D."/>
            <person name="Feldgarden M."/>
            <person name="Gevers D."/>
            <person name="Saerens B."/>
            <person name="Vaneechoutte M."/>
            <person name="Walker B."/>
            <person name="Young S."/>
            <person name="Zeng Q."/>
            <person name="Gargeya S."/>
            <person name="Fitzgerald M."/>
            <person name="Haas B."/>
            <person name="Abouelleil A."/>
            <person name="Allen A.W."/>
            <person name="Alvarado L."/>
            <person name="Arachchi H.M."/>
            <person name="Berlin A.M."/>
            <person name="Chapman S.B."/>
            <person name="Gainer-Dewar J."/>
            <person name="Goldberg J."/>
            <person name="Griggs A."/>
            <person name="Gujja S."/>
            <person name="Hansen M."/>
            <person name="Howarth C."/>
            <person name="Imamovic A."/>
            <person name="Ireland A."/>
            <person name="Larimer J."/>
            <person name="McCowan C."/>
            <person name="Murphy C."/>
            <person name="Pearson M."/>
            <person name="Poon T.W."/>
            <person name="Priest M."/>
            <person name="Roberts A."/>
            <person name="Saif S."/>
            <person name="Shea T."/>
            <person name="Sisk P."/>
            <person name="Sykes S."/>
            <person name="Wortman J."/>
            <person name="Nusbaum C."/>
            <person name="Birren B."/>
        </authorList>
    </citation>
    <scope>NUCLEOTIDE SEQUENCE [LARGE SCALE GENOMIC DNA]</scope>
    <source>
        <strain evidence="3 4">ACS-093-V-SCH5</strain>
    </source>
</reference>
<dbReference type="Proteomes" id="UP000014417">
    <property type="component" value="Unassembled WGS sequence"/>
</dbReference>
<dbReference type="PATRIC" id="fig|883161.3.peg.1572"/>
<sequence>MINANDSLASLFDDETPKKPEPQPQEEPHPQPQAQPQAPTAQEQPVENQDAGFIESALNRSDYEPSPQPQPANAYPPPQPPVQQPGFDAGFMPRNSGSMFDNFDLDAPAPAPSRHKSFVLPWRRKELERQETARQIKLPTRTIKTVLVANTKGGSGKTPLAVMLSAAFGQVGGKQPVLIDNNPTGNLATRVNQMPAGALTIDDLAAHLDEIEADENRIRDYLVWQADSYHVLAARPRKLIELPDGTTALDRPTISQDQAAGVWQACSQVSRLLIVDSGNNDADDAWRGMLPYADQLVIPVRWSTDFCKAAFEMLRTLETTGYGQLARNAIIVQTAPSDAYSKKRSRWAENFNRIGLEVVGVPADPHLALNKNIIWDMLKQNTRDAVCQLAANISTRLAS</sequence>
<dbReference type="GO" id="GO:0016887">
    <property type="term" value="F:ATP hydrolysis activity"/>
    <property type="evidence" value="ECO:0007669"/>
    <property type="project" value="TreeGrafter"/>
</dbReference>
<evidence type="ECO:0000313" key="3">
    <source>
        <dbReference type="EMBL" id="EPD32024.1"/>
    </source>
</evidence>
<dbReference type="GO" id="GO:0009898">
    <property type="term" value="C:cytoplasmic side of plasma membrane"/>
    <property type="evidence" value="ECO:0007669"/>
    <property type="project" value="TreeGrafter"/>
</dbReference>
<feature type="region of interest" description="Disordered" evidence="1">
    <location>
        <begin position="1"/>
        <end position="103"/>
    </location>
</feature>
<gene>
    <name evidence="3" type="ORF">HMPREF9306_01586</name>
</gene>
<dbReference type="GO" id="GO:0051782">
    <property type="term" value="P:negative regulation of cell division"/>
    <property type="evidence" value="ECO:0007669"/>
    <property type="project" value="TreeGrafter"/>
</dbReference>
<accession>S2WWA7</accession>
<keyword evidence="4" id="KW-1185">Reference proteome</keyword>
<evidence type="ECO:0000259" key="2">
    <source>
        <dbReference type="Pfam" id="PF01656"/>
    </source>
</evidence>
<dbReference type="Gene3D" id="3.40.50.300">
    <property type="entry name" value="P-loop containing nucleotide triphosphate hydrolases"/>
    <property type="match status" value="1"/>
</dbReference>
<organism evidence="3 4">
    <name type="scientific">Propionimicrobium lymphophilum ACS-093-V-SCH5</name>
    <dbReference type="NCBI Taxonomy" id="883161"/>
    <lineage>
        <taxon>Bacteria</taxon>
        <taxon>Bacillati</taxon>
        <taxon>Actinomycetota</taxon>
        <taxon>Actinomycetes</taxon>
        <taxon>Propionibacteriales</taxon>
        <taxon>Propionibacteriaceae</taxon>
        <taxon>Propionimicrobium</taxon>
    </lineage>
</organism>
<dbReference type="InterPro" id="IPR027417">
    <property type="entry name" value="P-loop_NTPase"/>
</dbReference>
<evidence type="ECO:0000313" key="4">
    <source>
        <dbReference type="Proteomes" id="UP000014417"/>
    </source>
</evidence>
<dbReference type="OrthoDB" id="4640801at2"/>
<dbReference type="InterPro" id="IPR002586">
    <property type="entry name" value="CobQ/CobB/MinD/ParA_Nub-bd_dom"/>
</dbReference>
<feature type="compositionally biased region" description="Basic and acidic residues" evidence="1">
    <location>
        <begin position="15"/>
        <end position="29"/>
    </location>
</feature>
<dbReference type="InterPro" id="IPR050625">
    <property type="entry name" value="ParA/MinD_ATPase"/>
</dbReference>
<dbReference type="Pfam" id="PF01656">
    <property type="entry name" value="CbiA"/>
    <property type="match status" value="1"/>
</dbReference>
<dbReference type="STRING" id="883161.HMPREF9306_01586"/>
<feature type="compositionally biased region" description="Pro residues" evidence="1">
    <location>
        <begin position="66"/>
        <end position="83"/>
    </location>
</feature>
<protein>
    <recommendedName>
        <fullName evidence="2">CobQ/CobB/MinD/ParA nucleotide binding domain-containing protein</fullName>
    </recommendedName>
</protein>
<proteinExistence type="predicted"/>
<dbReference type="HOGENOM" id="CLU_690500_0_0_11"/>
<name>S2WWA7_9ACTN</name>
<dbReference type="PANTHER" id="PTHR43384">
    <property type="entry name" value="SEPTUM SITE-DETERMINING PROTEIN MIND HOMOLOG, CHLOROPLASTIC-RELATED"/>
    <property type="match status" value="1"/>
</dbReference>
<dbReference type="GO" id="GO:0005524">
    <property type="term" value="F:ATP binding"/>
    <property type="evidence" value="ECO:0007669"/>
    <property type="project" value="TreeGrafter"/>
</dbReference>
<dbReference type="PANTHER" id="PTHR43384:SF14">
    <property type="entry name" value="ESX-1 SECRETION-ASSOCIATED PROTEIN ESPI"/>
    <property type="match status" value="1"/>
</dbReference>
<dbReference type="RefSeq" id="WP_016456404.1">
    <property type="nucleotide sequence ID" value="NZ_KE150269.1"/>
</dbReference>
<dbReference type="SUPFAM" id="SSF52540">
    <property type="entry name" value="P-loop containing nucleoside triphosphate hydrolases"/>
    <property type="match status" value="1"/>
</dbReference>
<evidence type="ECO:0000256" key="1">
    <source>
        <dbReference type="SAM" id="MobiDB-lite"/>
    </source>
</evidence>
<feature type="domain" description="CobQ/CobB/MinD/ParA nucleotide binding" evidence="2">
    <location>
        <begin position="147"/>
        <end position="306"/>
    </location>
</feature>
<dbReference type="GO" id="GO:0005829">
    <property type="term" value="C:cytosol"/>
    <property type="evidence" value="ECO:0007669"/>
    <property type="project" value="TreeGrafter"/>
</dbReference>
<dbReference type="AlphaFoldDB" id="S2WWA7"/>